<reference evidence="1 2" key="1">
    <citation type="submission" date="2018-11" db="EMBL/GenBank/DDBJ databases">
        <authorList>
            <person name="Mardanov A.V."/>
            <person name="Ravin N.V."/>
            <person name="Dedysh S.N."/>
        </authorList>
    </citation>
    <scope>NUCLEOTIDE SEQUENCE [LARGE SCALE GENOMIC DNA]</scope>
    <source>
        <strain evidence="1 2">AF10</strain>
    </source>
</reference>
<name>A0A4Q0T132_9BACT</name>
<evidence type="ECO:0000313" key="2">
    <source>
        <dbReference type="Proteomes" id="UP000289437"/>
    </source>
</evidence>
<gene>
    <name evidence="1" type="ORF">GRAN_2426</name>
</gene>
<protein>
    <submittedName>
        <fullName evidence="1">Uncharacterized protein</fullName>
    </submittedName>
</protein>
<proteinExistence type="predicted"/>
<organism evidence="1 2">
    <name type="scientific">Granulicella sibirica</name>
    <dbReference type="NCBI Taxonomy" id="2479048"/>
    <lineage>
        <taxon>Bacteria</taxon>
        <taxon>Pseudomonadati</taxon>
        <taxon>Acidobacteriota</taxon>
        <taxon>Terriglobia</taxon>
        <taxon>Terriglobales</taxon>
        <taxon>Acidobacteriaceae</taxon>
        <taxon>Granulicella</taxon>
    </lineage>
</organism>
<dbReference type="EMBL" id="RDSM01000002">
    <property type="protein sequence ID" value="RXH55569.1"/>
    <property type="molecule type" value="Genomic_DNA"/>
</dbReference>
<dbReference type="Proteomes" id="UP000289437">
    <property type="component" value="Unassembled WGS sequence"/>
</dbReference>
<accession>A0A4Q0T132</accession>
<dbReference type="AlphaFoldDB" id="A0A4Q0T132"/>
<reference evidence="2" key="2">
    <citation type="submission" date="2019-02" db="EMBL/GenBank/DDBJ databases">
        <title>Granulicella sibirica sp. nov., a psychrotolerant acidobacterium isolated from an organic soil layer in forested tundra, West Siberia.</title>
        <authorList>
            <person name="Oshkin I.Y."/>
            <person name="Kulichevskaya I.S."/>
            <person name="Rijpstra W.I.C."/>
            <person name="Sinninghe Damste J.S."/>
            <person name="Rakitin A.L."/>
            <person name="Ravin N.V."/>
            <person name="Dedysh S.N."/>
        </authorList>
    </citation>
    <scope>NUCLEOTIDE SEQUENCE [LARGE SCALE GENOMIC DNA]</scope>
    <source>
        <strain evidence="2">AF10</strain>
    </source>
</reference>
<sequence length="71" mass="8052">MWRRVEELRAFKHSCGIGEPDGIPVRLDFACSGPAGAGSTIKVLEGGRVQKERFERHRNTPILPFEYGLRR</sequence>
<keyword evidence="2" id="KW-1185">Reference proteome</keyword>
<evidence type="ECO:0000313" key="1">
    <source>
        <dbReference type="EMBL" id="RXH55569.1"/>
    </source>
</evidence>
<comment type="caution">
    <text evidence="1">The sequence shown here is derived from an EMBL/GenBank/DDBJ whole genome shotgun (WGS) entry which is preliminary data.</text>
</comment>